<name>A0A5B8VUS9_9SPHI</name>
<keyword evidence="3" id="KW-1185">Reference proteome</keyword>
<accession>A0A5B8VUS9</accession>
<sequence length="201" mass="21977">MIKPLQKLFTHRKLTFPILIKAMLVISAFCCSGVANAQAVIYTVKGVAISCKVQEIGDDSVAYNEAADLAGKPKLILKKEISIIRYTKDNYEEPFNTDAILTTAGKQVYAKVITADEASGVITYTLPGATEPEKMPTKSIQFVKYADGTRKSFNIPGQKPASAVVKLPPKVDVETAQKNNGMLTILQNWKNKYIAPPLDVL</sequence>
<proteinExistence type="predicted"/>
<evidence type="ECO:0000313" key="3">
    <source>
        <dbReference type="Proteomes" id="UP000321362"/>
    </source>
</evidence>
<reference evidence="2 3" key="1">
    <citation type="journal article" date="2013" name="J. Microbiol.">
        <title>Mucilaginibacter ginsenosidivorax sp. nov., with ginsenoside converting activity isolated from sediment.</title>
        <authorList>
            <person name="Kim J.K."/>
            <person name="Choi T.E."/>
            <person name="Liu Q.M."/>
            <person name="Park H.Y."/>
            <person name="Yi T.H."/>
            <person name="Yoon M.H."/>
            <person name="Kim S.C."/>
            <person name="Im W.T."/>
        </authorList>
    </citation>
    <scope>NUCLEOTIDE SEQUENCE [LARGE SCALE GENOMIC DNA]</scope>
    <source>
        <strain evidence="2 3">KHI28</strain>
    </source>
</reference>
<dbReference type="RefSeq" id="WP_147052562.1">
    <property type="nucleotide sequence ID" value="NZ_CP042437.1"/>
</dbReference>
<organism evidence="2 3">
    <name type="scientific">Mucilaginibacter ginsenosidivorax</name>
    <dbReference type="NCBI Taxonomy" id="862126"/>
    <lineage>
        <taxon>Bacteria</taxon>
        <taxon>Pseudomonadati</taxon>
        <taxon>Bacteroidota</taxon>
        <taxon>Sphingobacteriia</taxon>
        <taxon>Sphingobacteriales</taxon>
        <taxon>Sphingobacteriaceae</taxon>
        <taxon>Mucilaginibacter</taxon>
    </lineage>
</organism>
<dbReference type="KEGG" id="mgk:FSB76_05435"/>
<feature type="signal peptide" evidence="1">
    <location>
        <begin position="1"/>
        <end position="37"/>
    </location>
</feature>
<keyword evidence="1" id="KW-0732">Signal</keyword>
<protein>
    <submittedName>
        <fullName evidence="2">Uncharacterized protein</fullName>
    </submittedName>
</protein>
<dbReference type="EMBL" id="CP042437">
    <property type="protein sequence ID" value="QEC75414.1"/>
    <property type="molecule type" value="Genomic_DNA"/>
</dbReference>
<gene>
    <name evidence="2" type="ORF">FSB76_05435</name>
</gene>
<dbReference type="Proteomes" id="UP000321362">
    <property type="component" value="Chromosome"/>
</dbReference>
<feature type="chain" id="PRO_5023040445" evidence="1">
    <location>
        <begin position="38"/>
        <end position="201"/>
    </location>
</feature>
<dbReference type="AlphaFoldDB" id="A0A5B8VUS9"/>
<evidence type="ECO:0000313" key="2">
    <source>
        <dbReference type="EMBL" id="QEC75414.1"/>
    </source>
</evidence>
<evidence type="ECO:0000256" key="1">
    <source>
        <dbReference type="SAM" id="SignalP"/>
    </source>
</evidence>